<dbReference type="OrthoDB" id="7062382at2"/>
<dbReference type="Pfam" id="PF05166">
    <property type="entry name" value="YcgL"/>
    <property type="match status" value="1"/>
</dbReference>
<dbReference type="PANTHER" id="PTHR38109">
    <property type="entry name" value="PROTEIN YCGL"/>
    <property type="match status" value="1"/>
</dbReference>
<organism evidence="3 4">
    <name type="scientific">Pseudoalteromonas luteoviolacea</name>
    <dbReference type="NCBI Taxonomy" id="43657"/>
    <lineage>
        <taxon>Bacteria</taxon>
        <taxon>Pseudomonadati</taxon>
        <taxon>Pseudomonadota</taxon>
        <taxon>Gammaproteobacteria</taxon>
        <taxon>Alteromonadales</taxon>
        <taxon>Pseudoalteromonadaceae</taxon>
        <taxon>Pseudoalteromonas</taxon>
    </lineage>
</organism>
<dbReference type="EMBL" id="JWIC01000007">
    <property type="protein sequence ID" value="KID55901.1"/>
    <property type="molecule type" value="Genomic_DNA"/>
</dbReference>
<proteinExistence type="inferred from homology"/>
<evidence type="ECO:0000259" key="2">
    <source>
        <dbReference type="PROSITE" id="PS51648"/>
    </source>
</evidence>
<dbReference type="RefSeq" id="WP_039610473.1">
    <property type="nucleotide sequence ID" value="NZ_JWIC01000007.1"/>
</dbReference>
<protein>
    <recommendedName>
        <fullName evidence="1">YcgL domain-containing protein JF50_16295</fullName>
    </recommendedName>
</protein>
<dbReference type="HAMAP" id="MF_01866">
    <property type="entry name" value="UPF0745"/>
    <property type="match status" value="1"/>
</dbReference>
<dbReference type="Proteomes" id="UP000031327">
    <property type="component" value="Unassembled WGS sequence"/>
</dbReference>
<name>A0A0C1Q5Q1_9GAMM</name>
<feature type="domain" description="YcgL" evidence="2">
    <location>
        <begin position="1"/>
        <end position="85"/>
    </location>
</feature>
<evidence type="ECO:0000313" key="3">
    <source>
        <dbReference type="EMBL" id="KID55901.1"/>
    </source>
</evidence>
<comment type="caution">
    <text evidence="3">The sequence shown here is derived from an EMBL/GenBank/DDBJ whole genome shotgun (WGS) entry which is preliminary data.</text>
</comment>
<evidence type="ECO:0000313" key="4">
    <source>
        <dbReference type="Proteomes" id="UP000031327"/>
    </source>
</evidence>
<gene>
    <name evidence="3" type="ORF">JF50_16295</name>
</gene>
<dbReference type="SUPFAM" id="SSF160191">
    <property type="entry name" value="YcgL-like"/>
    <property type="match status" value="1"/>
</dbReference>
<evidence type="ECO:0000256" key="1">
    <source>
        <dbReference type="HAMAP-Rule" id="MF_01866"/>
    </source>
</evidence>
<dbReference type="PROSITE" id="PS51648">
    <property type="entry name" value="YCGL"/>
    <property type="match status" value="1"/>
</dbReference>
<dbReference type="PANTHER" id="PTHR38109:SF1">
    <property type="entry name" value="PROTEIN YCGL"/>
    <property type="match status" value="1"/>
</dbReference>
<dbReference type="Gene3D" id="3.10.510.20">
    <property type="entry name" value="YcgL domain"/>
    <property type="match status" value="1"/>
</dbReference>
<dbReference type="AlphaFoldDB" id="A0A0C1Q5Q1"/>
<reference evidence="3 4" key="1">
    <citation type="submission" date="2014-12" db="EMBL/GenBank/DDBJ databases">
        <title>Draft Genome Sequence of Pseudoalteromonas luteoviolacea HI1.</title>
        <authorList>
            <person name="Asahina A.Y."/>
            <person name="Hadfield M.G."/>
        </authorList>
    </citation>
    <scope>NUCLEOTIDE SEQUENCE [LARGE SCALE GENOMIC DNA]</scope>
    <source>
        <strain evidence="3 4">HI1</strain>
    </source>
</reference>
<dbReference type="InterPro" id="IPR038068">
    <property type="entry name" value="YcgL-like_sf"/>
</dbReference>
<dbReference type="InterPro" id="IPR027354">
    <property type="entry name" value="YcgL_dom"/>
</dbReference>
<sequence>MLSAVYKSSKKADTYLFIEKRDDFSNVPEPLMSTFGTPIFVMLVDLARREKLGVADLSLVKEKLTEQGFYLQIPPPEENLLDEFKKRNGAKSD</sequence>
<accession>A0A0C1Q5Q1</accession>